<keyword evidence="2" id="KW-0614">Plasmid</keyword>
<geneLocation type="plasmid" evidence="2 3">
    <name>pMIC7113.05</name>
</geneLocation>
<dbReference type="KEGG" id="mic:Mic7113_6729"/>
<reference evidence="2 3" key="1">
    <citation type="submission" date="2012-06" db="EMBL/GenBank/DDBJ databases">
        <title>Finished plasmid 5 of genome of Microcoleus sp. PCC 7113.</title>
        <authorList>
            <consortium name="US DOE Joint Genome Institute"/>
            <person name="Gugger M."/>
            <person name="Coursin T."/>
            <person name="Rippka R."/>
            <person name="Tandeau De Marsac N."/>
            <person name="Huntemann M."/>
            <person name="Wei C.-L."/>
            <person name="Han J."/>
            <person name="Detter J.C."/>
            <person name="Han C."/>
            <person name="Tapia R."/>
            <person name="Chen A."/>
            <person name="Kyrpides N."/>
            <person name="Mavromatis K."/>
            <person name="Markowitz V."/>
            <person name="Szeto E."/>
            <person name="Ivanova N."/>
            <person name="Pagani I."/>
            <person name="Pati A."/>
            <person name="Goodwin L."/>
            <person name="Nordberg H.P."/>
            <person name="Cantor M.N."/>
            <person name="Hua S.X."/>
            <person name="Woyke T."/>
            <person name="Kerfeld C.A."/>
        </authorList>
    </citation>
    <scope>NUCLEOTIDE SEQUENCE [LARGE SCALE GENOMIC DNA]</scope>
    <source>
        <strain evidence="2 3">PCC 7113</strain>
        <plasmid evidence="2 3">pMIC7113.05</plasmid>
    </source>
</reference>
<dbReference type="Proteomes" id="UP000010471">
    <property type="component" value="Plasmid pMIC7113.05"/>
</dbReference>
<gene>
    <name evidence="2" type="ORF">Mic7113_6729</name>
</gene>
<dbReference type="AlphaFoldDB" id="K9WR73"/>
<accession>K9WR73</accession>
<organism evidence="2 3">
    <name type="scientific">Allocoleopsis franciscana PCC 7113</name>
    <dbReference type="NCBI Taxonomy" id="1173027"/>
    <lineage>
        <taxon>Bacteria</taxon>
        <taxon>Bacillati</taxon>
        <taxon>Cyanobacteriota</taxon>
        <taxon>Cyanophyceae</taxon>
        <taxon>Coleofasciculales</taxon>
        <taxon>Coleofasciculaceae</taxon>
        <taxon>Allocoleopsis</taxon>
        <taxon>Allocoleopsis franciscana</taxon>
    </lineage>
</organism>
<evidence type="ECO:0000256" key="1">
    <source>
        <dbReference type="SAM" id="MobiDB-lite"/>
    </source>
</evidence>
<protein>
    <submittedName>
        <fullName evidence="2">Uncharacterized protein</fullName>
    </submittedName>
</protein>
<feature type="region of interest" description="Disordered" evidence="1">
    <location>
        <begin position="1"/>
        <end position="21"/>
    </location>
</feature>
<dbReference type="EMBL" id="CP003635">
    <property type="protein sequence ID" value="AFZ22291.1"/>
    <property type="molecule type" value="Genomic_DNA"/>
</dbReference>
<proteinExistence type="predicted"/>
<name>K9WR73_9CYAN</name>
<dbReference type="HOGENOM" id="CLU_2899214_0_0_3"/>
<keyword evidence="3" id="KW-1185">Reference proteome</keyword>
<sequence length="62" mass="6868">MSDRRLSLTNWRTDAQSDSPPCPRQPWYFPFASEANCRECASTGDVVALRLVNAHDAGLKGT</sequence>
<evidence type="ECO:0000313" key="2">
    <source>
        <dbReference type="EMBL" id="AFZ22291.1"/>
    </source>
</evidence>
<evidence type="ECO:0000313" key="3">
    <source>
        <dbReference type="Proteomes" id="UP000010471"/>
    </source>
</evidence>
<feature type="compositionally biased region" description="Polar residues" evidence="1">
    <location>
        <begin position="7"/>
        <end position="19"/>
    </location>
</feature>